<evidence type="ECO:0000313" key="3">
    <source>
        <dbReference type="EMBL" id="GMF65153.1"/>
    </source>
</evidence>
<dbReference type="AlphaFoldDB" id="A0A9W6YJZ2"/>
<reference evidence="3" key="1">
    <citation type="submission" date="2023-04" db="EMBL/GenBank/DDBJ databases">
        <title>Phytophthora lilii NBRC 32176.</title>
        <authorList>
            <person name="Ichikawa N."/>
            <person name="Sato H."/>
            <person name="Tonouchi N."/>
        </authorList>
    </citation>
    <scope>NUCLEOTIDE SEQUENCE</scope>
    <source>
        <strain evidence="3">NBRC 32176</strain>
    </source>
</reference>
<keyword evidence="2" id="KW-0732">Signal</keyword>
<keyword evidence="4" id="KW-1185">Reference proteome</keyword>
<evidence type="ECO:0000256" key="2">
    <source>
        <dbReference type="SAM" id="SignalP"/>
    </source>
</evidence>
<sequence length="139" mass="15047">MQVVKVVLGVAFALVAASATTATEITNGMETKSIHDEVLDTQATARELTDNPSTLEERGRRGGGGRGGGRRRAGGQFYGPYTSIGLMYPSDTPYLKEDMQKLFKKWVARKKAEAKKKAEKAMAAAEKAKAAAETRRLRA</sequence>
<feature type="chain" id="PRO_5040767784" evidence="2">
    <location>
        <begin position="23"/>
        <end position="139"/>
    </location>
</feature>
<feature type="region of interest" description="Disordered" evidence="1">
    <location>
        <begin position="116"/>
        <end position="139"/>
    </location>
</feature>
<name>A0A9W6YJZ2_9STRA</name>
<protein>
    <submittedName>
        <fullName evidence="3">Unnamed protein product</fullName>
    </submittedName>
</protein>
<feature type="region of interest" description="Disordered" evidence="1">
    <location>
        <begin position="43"/>
        <end position="76"/>
    </location>
</feature>
<dbReference type="EMBL" id="BSXW01012447">
    <property type="protein sequence ID" value="GMF65153.1"/>
    <property type="molecule type" value="Genomic_DNA"/>
</dbReference>
<organism evidence="3 4">
    <name type="scientific">Phytophthora lilii</name>
    <dbReference type="NCBI Taxonomy" id="2077276"/>
    <lineage>
        <taxon>Eukaryota</taxon>
        <taxon>Sar</taxon>
        <taxon>Stramenopiles</taxon>
        <taxon>Oomycota</taxon>
        <taxon>Peronosporomycetes</taxon>
        <taxon>Peronosporales</taxon>
        <taxon>Peronosporaceae</taxon>
        <taxon>Phytophthora</taxon>
    </lineage>
</organism>
<feature type="signal peptide" evidence="2">
    <location>
        <begin position="1"/>
        <end position="22"/>
    </location>
</feature>
<gene>
    <name evidence="3" type="ORF">Plil01_001786600</name>
</gene>
<proteinExistence type="predicted"/>
<evidence type="ECO:0000313" key="4">
    <source>
        <dbReference type="Proteomes" id="UP001165083"/>
    </source>
</evidence>
<dbReference type="Proteomes" id="UP001165083">
    <property type="component" value="Unassembled WGS sequence"/>
</dbReference>
<evidence type="ECO:0000256" key="1">
    <source>
        <dbReference type="SAM" id="MobiDB-lite"/>
    </source>
</evidence>
<accession>A0A9W6YJZ2</accession>
<comment type="caution">
    <text evidence="3">The sequence shown here is derived from an EMBL/GenBank/DDBJ whole genome shotgun (WGS) entry which is preliminary data.</text>
</comment>